<evidence type="ECO:0000256" key="1">
    <source>
        <dbReference type="SAM" id="SignalP"/>
    </source>
</evidence>
<gene>
    <name evidence="2" type="ORF">FSP39_002733</name>
</gene>
<organism evidence="2 3">
    <name type="scientific">Pinctada imbricata</name>
    <name type="common">Atlantic pearl-oyster</name>
    <name type="synonym">Pinctada martensii</name>
    <dbReference type="NCBI Taxonomy" id="66713"/>
    <lineage>
        <taxon>Eukaryota</taxon>
        <taxon>Metazoa</taxon>
        <taxon>Spiralia</taxon>
        <taxon>Lophotrochozoa</taxon>
        <taxon>Mollusca</taxon>
        <taxon>Bivalvia</taxon>
        <taxon>Autobranchia</taxon>
        <taxon>Pteriomorphia</taxon>
        <taxon>Pterioida</taxon>
        <taxon>Pterioidea</taxon>
        <taxon>Pteriidae</taxon>
        <taxon>Pinctada</taxon>
    </lineage>
</organism>
<evidence type="ECO:0000313" key="2">
    <source>
        <dbReference type="EMBL" id="KAK3101330.1"/>
    </source>
</evidence>
<feature type="signal peptide" evidence="1">
    <location>
        <begin position="1"/>
        <end position="20"/>
    </location>
</feature>
<proteinExistence type="predicted"/>
<comment type="caution">
    <text evidence="2">The sequence shown here is derived from an EMBL/GenBank/DDBJ whole genome shotgun (WGS) entry which is preliminary data.</text>
</comment>
<dbReference type="Proteomes" id="UP001186944">
    <property type="component" value="Unassembled WGS sequence"/>
</dbReference>
<keyword evidence="1" id="KW-0732">Signal</keyword>
<keyword evidence="3" id="KW-1185">Reference proteome</keyword>
<name>A0AA88YKG9_PINIB</name>
<accession>A0AA88YKG9</accession>
<feature type="chain" id="PRO_5041681661" evidence="1">
    <location>
        <begin position="21"/>
        <end position="386"/>
    </location>
</feature>
<dbReference type="EMBL" id="VSWD01000005">
    <property type="protein sequence ID" value="KAK3101330.1"/>
    <property type="molecule type" value="Genomic_DNA"/>
</dbReference>
<protein>
    <submittedName>
        <fullName evidence="2">Uncharacterized protein</fullName>
    </submittedName>
</protein>
<sequence>MTLIPLITLIVLITVLTCSGIVENKDKAEGGKSAEMSDKHVEKKKSENLDLSNISQSIKETIISGKSAYKKHRRSSSDQGDNTWAMNEMQEELKEISRVVQDTAMNIVKKDEIKTIVQEVVKNIMQTIKNEIKSEIVNDVKKELKSELESQIKKEIEENIKENQFITSKKQDEVVKEINKKISKGNDLAEKKFDGIEFDLTIIRKESKAQAEELIKLRKALSECEKKYHSVLNMANYNQQYSQKNNMKILDWPEKRDEVLRRDFCEIVHSKTGIQVNPRDILAIHRVPKGEKSRPGPRPVIAKFINSESRVAILKHRKTLKECFTLLDHLTPRNIELIKRLNSHPKIEKSWYFNTHVYAYDINGDRHRFDVADLDNLNDKLRGVRE</sequence>
<dbReference type="AlphaFoldDB" id="A0AA88YKG9"/>
<evidence type="ECO:0000313" key="3">
    <source>
        <dbReference type="Proteomes" id="UP001186944"/>
    </source>
</evidence>
<reference evidence="2" key="1">
    <citation type="submission" date="2019-08" db="EMBL/GenBank/DDBJ databases">
        <title>The improved chromosome-level genome for the pearl oyster Pinctada fucata martensii using PacBio sequencing and Hi-C.</title>
        <authorList>
            <person name="Zheng Z."/>
        </authorList>
    </citation>
    <scope>NUCLEOTIDE SEQUENCE</scope>
    <source>
        <strain evidence="2">ZZ-2019</strain>
        <tissue evidence="2">Adductor muscle</tissue>
    </source>
</reference>
<dbReference type="Gene3D" id="3.30.70.1820">
    <property type="entry name" value="L1 transposable element, RRM domain"/>
    <property type="match status" value="1"/>
</dbReference>